<evidence type="ECO:0000256" key="6">
    <source>
        <dbReference type="ARBA" id="ARBA00023097"/>
    </source>
</evidence>
<evidence type="ECO:0000313" key="10">
    <source>
        <dbReference type="EMBL" id="KRL85165.1"/>
    </source>
</evidence>
<evidence type="ECO:0000259" key="8">
    <source>
        <dbReference type="Pfam" id="PF02852"/>
    </source>
</evidence>
<evidence type="ECO:0000256" key="3">
    <source>
        <dbReference type="ARBA" id="ARBA00022630"/>
    </source>
</evidence>
<name>A0A0R1TVF7_9LACO</name>
<sequence>MAKERIVIIGANHSGIAVARNLNKSGKDFEIVMIDKGSNLGYLNCGTPFLLENTINSYKKFFYTDNESLRQEVSALYTDTNVESIDFRNKKVIFRDSKGSHRVSYDKLVLATGASQVSLGVSGNELQGIYRIKDIEDALEVKKRVESDAIKNIAIIGGGYIGVEIAAAIKKRNKNITIFDSNSQLMSSHYDDVFGEIVGKKLVEHGINVNLNEEVQSYVGKEGQISQIITDHGKHAVDMVILTMGFLPNTTLGRFHLELYTNGAYIVNEHQQTSDPDVYAVGDCSTSYSNILKELVVNFSVSDAMRGAYIAAKNIAGEPVVSNGTQLANAVRVYDTNFFSAGITVAQAERYGVPCSYVDYEEWQRPEFMLENNKIKLRLVYHQDNHRIIGAQIVSKSDQSGVLHMLSLAIQKEVTIEELQVSDFFFYPYFNQPNNFVIEAVKHANLVEEEKG</sequence>
<dbReference type="STRING" id="1423724.FC32_GL000211"/>
<gene>
    <name evidence="10" type="ORF">FC32_GL000211</name>
</gene>
<dbReference type="eggNOG" id="COG0446">
    <property type="taxonomic scope" value="Bacteria"/>
</dbReference>
<organism evidence="10 11">
    <name type="scientific">Ligilactobacillus apodemi DSM 16634 = JCM 16172</name>
    <dbReference type="NCBI Taxonomy" id="1423724"/>
    <lineage>
        <taxon>Bacteria</taxon>
        <taxon>Bacillati</taxon>
        <taxon>Bacillota</taxon>
        <taxon>Bacilli</taxon>
        <taxon>Lactobacillales</taxon>
        <taxon>Lactobacillaceae</taxon>
        <taxon>Ligilactobacillus</taxon>
    </lineage>
</organism>
<accession>A0A0R1TVF7</accession>
<dbReference type="InterPro" id="IPR023753">
    <property type="entry name" value="FAD/NAD-binding_dom"/>
</dbReference>
<evidence type="ECO:0000256" key="4">
    <source>
        <dbReference type="ARBA" id="ARBA00022827"/>
    </source>
</evidence>
<reference evidence="10 11" key="1">
    <citation type="journal article" date="2015" name="Genome Announc.">
        <title>Expanding the biotechnology potential of lactobacilli through comparative genomics of 213 strains and associated genera.</title>
        <authorList>
            <person name="Sun Z."/>
            <person name="Harris H.M."/>
            <person name="McCann A."/>
            <person name="Guo C."/>
            <person name="Argimon S."/>
            <person name="Zhang W."/>
            <person name="Yang X."/>
            <person name="Jeffery I.B."/>
            <person name="Cooney J.C."/>
            <person name="Kagawa T.F."/>
            <person name="Liu W."/>
            <person name="Song Y."/>
            <person name="Salvetti E."/>
            <person name="Wrobel A."/>
            <person name="Rasinkangas P."/>
            <person name="Parkhill J."/>
            <person name="Rea M.C."/>
            <person name="O'Sullivan O."/>
            <person name="Ritari J."/>
            <person name="Douillard F.P."/>
            <person name="Paul Ross R."/>
            <person name="Yang R."/>
            <person name="Briner A.E."/>
            <person name="Felis G.E."/>
            <person name="de Vos W.M."/>
            <person name="Barrangou R."/>
            <person name="Klaenhammer T.R."/>
            <person name="Caufield P.W."/>
            <person name="Cui Y."/>
            <person name="Zhang H."/>
            <person name="O'Toole P.W."/>
        </authorList>
    </citation>
    <scope>NUCLEOTIDE SEQUENCE [LARGE SCALE GENOMIC DNA]</scope>
    <source>
        <strain evidence="10 11">DSM 16634</strain>
    </source>
</reference>
<dbReference type="AlphaFoldDB" id="A0A0R1TVF7"/>
<dbReference type="SUPFAM" id="SSF51905">
    <property type="entry name" value="FAD/NAD(P)-binding domain"/>
    <property type="match status" value="1"/>
</dbReference>
<comment type="similarity">
    <text evidence="2">Belongs to the class-III pyridine nucleotide-disulfide oxidoreductase family.</text>
</comment>
<evidence type="ECO:0000256" key="2">
    <source>
        <dbReference type="ARBA" id="ARBA00009130"/>
    </source>
</evidence>
<evidence type="ECO:0000313" key="11">
    <source>
        <dbReference type="Proteomes" id="UP000051324"/>
    </source>
</evidence>
<dbReference type="Gene3D" id="3.50.50.60">
    <property type="entry name" value="FAD/NAD(P)-binding domain"/>
    <property type="match status" value="2"/>
</dbReference>
<dbReference type="Pfam" id="PF02852">
    <property type="entry name" value="Pyr_redox_dim"/>
    <property type="match status" value="1"/>
</dbReference>
<evidence type="ECO:0000256" key="5">
    <source>
        <dbReference type="ARBA" id="ARBA00023002"/>
    </source>
</evidence>
<dbReference type="InterPro" id="IPR050260">
    <property type="entry name" value="FAD-bd_OxRdtase"/>
</dbReference>
<dbReference type="InterPro" id="IPR016156">
    <property type="entry name" value="FAD/NAD-linked_Rdtase_dimer_sf"/>
</dbReference>
<proteinExistence type="inferred from homology"/>
<comment type="cofactor">
    <cofactor evidence="1">
        <name>FAD</name>
        <dbReference type="ChEBI" id="CHEBI:57692"/>
    </cofactor>
</comment>
<keyword evidence="6" id="KW-0558">Oxidation</keyword>
<evidence type="ECO:0000259" key="9">
    <source>
        <dbReference type="Pfam" id="PF07992"/>
    </source>
</evidence>
<dbReference type="PANTHER" id="PTHR43429">
    <property type="entry name" value="PYRIDINE NUCLEOTIDE-DISULFIDE OXIDOREDUCTASE DOMAIN-CONTAINING"/>
    <property type="match status" value="1"/>
</dbReference>
<dbReference type="SUPFAM" id="SSF55424">
    <property type="entry name" value="FAD/NAD-linked reductases, dimerisation (C-terminal) domain"/>
    <property type="match status" value="1"/>
</dbReference>
<keyword evidence="5" id="KW-0560">Oxidoreductase</keyword>
<dbReference type="InterPro" id="IPR036188">
    <property type="entry name" value="FAD/NAD-bd_sf"/>
</dbReference>
<dbReference type="PRINTS" id="PR00368">
    <property type="entry name" value="FADPNR"/>
</dbReference>
<keyword evidence="11" id="KW-1185">Reference proteome</keyword>
<evidence type="ECO:0000256" key="7">
    <source>
        <dbReference type="ARBA" id="ARBA00023284"/>
    </source>
</evidence>
<comment type="caution">
    <text evidence="10">The sequence shown here is derived from an EMBL/GenBank/DDBJ whole genome shotgun (WGS) entry which is preliminary data.</text>
</comment>
<keyword evidence="4" id="KW-0274">FAD</keyword>
<dbReference type="GO" id="GO:0016491">
    <property type="term" value="F:oxidoreductase activity"/>
    <property type="evidence" value="ECO:0007669"/>
    <property type="project" value="UniProtKB-KW"/>
</dbReference>
<keyword evidence="7" id="KW-0676">Redox-active center</keyword>
<feature type="domain" description="Pyridine nucleotide-disulphide oxidoreductase dimerisation" evidence="8">
    <location>
        <begin position="340"/>
        <end position="431"/>
    </location>
</feature>
<protein>
    <submittedName>
        <fullName evidence="10">NADH oxidase</fullName>
    </submittedName>
</protein>
<dbReference type="Pfam" id="PF07992">
    <property type="entry name" value="Pyr_redox_2"/>
    <property type="match status" value="1"/>
</dbReference>
<evidence type="ECO:0000256" key="1">
    <source>
        <dbReference type="ARBA" id="ARBA00001974"/>
    </source>
</evidence>
<dbReference type="PATRIC" id="fig|1423724.4.peg.221"/>
<dbReference type="Proteomes" id="UP000051324">
    <property type="component" value="Unassembled WGS sequence"/>
</dbReference>
<dbReference type="InterPro" id="IPR004099">
    <property type="entry name" value="Pyr_nucl-diS_OxRdtase_dimer"/>
</dbReference>
<keyword evidence="3" id="KW-0285">Flavoprotein</keyword>
<dbReference type="PANTHER" id="PTHR43429:SF1">
    <property type="entry name" value="NAD(P)H SULFUR OXIDOREDUCTASE (COA-DEPENDENT)"/>
    <property type="match status" value="1"/>
</dbReference>
<dbReference type="PRINTS" id="PR00411">
    <property type="entry name" value="PNDRDTASEI"/>
</dbReference>
<dbReference type="EMBL" id="AZFT01000043">
    <property type="protein sequence ID" value="KRL85165.1"/>
    <property type="molecule type" value="Genomic_DNA"/>
</dbReference>
<feature type="domain" description="FAD/NAD(P)-binding" evidence="9">
    <location>
        <begin position="5"/>
        <end position="287"/>
    </location>
</feature>